<feature type="region of interest" description="Disordered" evidence="1">
    <location>
        <begin position="83"/>
        <end position="107"/>
    </location>
</feature>
<sequence length="107" mass="12424">MAFLQHTGDINWKISQKQFKLLIMAVWTVVFIYPIVFIILALQHDSWWKYLAIFLTLISFVADVKHVRLRYKKYVDTHPVLPTTQHSNNSSHASPSGAIPQVQNYVV</sequence>
<keyword evidence="2" id="KW-0812">Transmembrane</keyword>
<dbReference type="AlphaFoldDB" id="A0A1I7XWT1"/>
<feature type="transmembrane region" description="Helical" evidence="2">
    <location>
        <begin position="47"/>
        <end position="64"/>
    </location>
</feature>
<keyword evidence="2" id="KW-0472">Membrane</keyword>
<evidence type="ECO:0000256" key="2">
    <source>
        <dbReference type="SAM" id="Phobius"/>
    </source>
</evidence>
<evidence type="ECO:0000313" key="4">
    <source>
        <dbReference type="WBParaSite" id="L893_g10397.t1"/>
    </source>
</evidence>
<evidence type="ECO:0000313" key="3">
    <source>
        <dbReference type="Proteomes" id="UP000095287"/>
    </source>
</evidence>
<evidence type="ECO:0000256" key="1">
    <source>
        <dbReference type="SAM" id="MobiDB-lite"/>
    </source>
</evidence>
<dbReference type="WBParaSite" id="L893_g10397.t1">
    <property type="protein sequence ID" value="L893_g10397.t1"/>
    <property type="gene ID" value="L893_g10397"/>
</dbReference>
<name>A0A1I7XWT1_9BILA</name>
<accession>A0A1I7XWT1</accession>
<protein>
    <submittedName>
        <fullName evidence="4">Pecanex-like protein</fullName>
    </submittedName>
</protein>
<keyword evidence="2" id="KW-1133">Transmembrane helix</keyword>
<feature type="compositionally biased region" description="Polar residues" evidence="1">
    <location>
        <begin position="83"/>
        <end position="94"/>
    </location>
</feature>
<organism evidence="3 4">
    <name type="scientific">Steinernema glaseri</name>
    <dbReference type="NCBI Taxonomy" id="37863"/>
    <lineage>
        <taxon>Eukaryota</taxon>
        <taxon>Metazoa</taxon>
        <taxon>Ecdysozoa</taxon>
        <taxon>Nematoda</taxon>
        <taxon>Chromadorea</taxon>
        <taxon>Rhabditida</taxon>
        <taxon>Tylenchina</taxon>
        <taxon>Panagrolaimomorpha</taxon>
        <taxon>Strongyloidoidea</taxon>
        <taxon>Steinernematidae</taxon>
        <taxon>Steinernema</taxon>
    </lineage>
</organism>
<keyword evidence="3" id="KW-1185">Reference proteome</keyword>
<feature type="transmembrane region" description="Helical" evidence="2">
    <location>
        <begin position="21"/>
        <end position="41"/>
    </location>
</feature>
<dbReference type="Proteomes" id="UP000095287">
    <property type="component" value="Unplaced"/>
</dbReference>
<reference evidence="4" key="1">
    <citation type="submission" date="2016-11" db="UniProtKB">
        <authorList>
            <consortium name="WormBaseParasite"/>
        </authorList>
    </citation>
    <scope>IDENTIFICATION</scope>
</reference>
<proteinExistence type="predicted"/>